<dbReference type="InterPro" id="IPR002937">
    <property type="entry name" value="Amino_oxidase"/>
</dbReference>
<dbReference type="InterPro" id="IPR036188">
    <property type="entry name" value="FAD/NAD-bd_sf"/>
</dbReference>
<proteinExistence type="predicted"/>
<dbReference type="OrthoDB" id="7856496at2"/>
<dbReference type="PANTHER" id="PTHR42923">
    <property type="entry name" value="PROTOPORPHYRINOGEN OXIDASE"/>
    <property type="match status" value="1"/>
</dbReference>
<evidence type="ECO:0000313" key="3">
    <source>
        <dbReference type="EMBL" id="TDP89808.1"/>
    </source>
</evidence>
<evidence type="ECO:0000259" key="2">
    <source>
        <dbReference type="Pfam" id="PF01593"/>
    </source>
</evidence>
<evidence type="ECO:0000256" key="1">
    <source>
        <dbReference type="SAM" id="MobiDB-lite"/>
    </source>
</evidence>
<dbReference type="Pfam" id="PF01593">
    <property type="entry name" value="Amino_oxidase"/>
    <property type="match status" value="1"/>
</dbReference>
<dbReference type="RefSeq" id="WP_133617659.1">
    <property type="nucleotide sequence ID" value="NZ_SNYA01000008.1"/>
</dbReference>
<accession>A0A4V3CXD1</accession>
<feature type="domain" description="Amine oxidase" evidence="2">
    <location>
        <begin position="37"/>
        <end position="509"/>
    </location>
</feature>
<organism evidence="3 4">
    <name type="scientific">Leucobacter luti</name>
    <dbReference type="NCBI Taxonomy" id="340320"/>
    <lineage>
        <taxon>Bacteria</taxon>
        <taxon>Bacillati</taxon>
        <taxon>Actinomycetota</taxon>
        <taxon>Actinomycetes</taxon>
        <taxon>Micrococcales</taxon>
        <taxon>Microbacteriaceae</taxon>
        <taxon>Leucobacter</taxon>
    </lineage>
</organism>
<dbReference type="Proteomes" id="UP000295601">
    <property type="component" value="Unassembled WGS sequence"/>
</dbReference>
<keyword evidence="4" id="KW-1185">Reference proteome</keyword>
<dbReference type="PANTHER" id="PTHR42923:SF43">
    <property type="entry name" value="AMINE OXIDASE"/>
    <property type="match status" value="1"/>
</dbReference>
<dbReference type="Gene3D" id="3.50.50.60">
    <property type="entry name" value="FAD/NAD(P)-binding domain"/>
    <property type="match status" value="2"/>
</dbReference>
<feature type="compositionally biased region" description="Basic and acidic residues" evidence="1">
    <location>
        <begin position="268"/>
        <end position="278"/>
    </location>
</feature>
<dbReference type="SUPFAM" id="SSF51905">
    <property type="entry name" value="FAD/NAD(P)-binding domain"/>
    <property type="match status" value="1"/>
</dbReference>
<gene>
    <name evidence="3" type="ORF">EDF62_3106</name>
</gene>
<dbReference type="Gene3D" id="3.90.660.10">
    <property type="match status" value="1"/>
</dbReference>
<dbReference type="AlphaFoldDB" id="A0A4V3CXD1"/>
<dbReference type="EMBL" id="SNYA01000008">
    <property type="protein sequence ID" value="TDP89808.1"/>
    <property type="molecule type" value="Genomic_DNA"/>
</dbReference>
<reference evidence="3 4" key="1">
    <citation type="submission" date="2019-03" db="EMBL/GenBank/DDBJ databases">
        <title>Genomic analyses of the natural microbiome of Caenorhabditis elegans.</title>
        <authorList>
            <person name="Samuel B."/>
        </authorList>
    </citation>
    <scope>NUCLEOTIDE SEQUENCE [LARGE SCALE GENOMIC DNA]</scope>
    <source>
        <strain evidence="3 4">JUb18</strain>
    </source>
</reference>
<name>A0A4V3CXD1_9MICO</name>
<sequence length="544" mass="60030">MTQRAPRRDRRAAEFPAHPGTPRVTQPRKVVVVGGGIAGLAAACGLTERGVEVTLVEAEDRLGGRVRSWEATTDAGDVTMSRGFHAFFRQYYNLRELLTRAGDLDTMLSPIADYPVVSARGDADSFAKIPRTPPWNFMTFVARSPTFRARDLAHVDIDTALSLLDVEFPETFRKLDGVSAAEFLDQLRFPDRARHLALEVFARSFFADPSDFSAGELVAMFHAYFLGSAEGLLFDVPRDDFDTSLWAPLGRALEAAGMRRVRGAVTRVEQRRAHHESGPEAFSGTGREGTPESTAAPEPEWRVFLADGSIETADAVVLAAGPEATREIIAASPELGTDRWRQSIERIELAPPFAVLRLWFDGVVHPDRPPFLGTAGFGPLDNVSVLERFEAGALAWSREHGGSVVELHAYAIDPADLDDPERQRELAAQLRRELERVYPETAALTATAEILLVERDCALIGTDSWDDRPQVITPAHGLVLAGDWVRSDLPIALMERAATTGWMAANELLRGWGAAGHTLWSVPTHGRHRWPRVSRKLMAQLPWR</sequence>
<evidence type="ECO:0000313" key="4">
    <source>
        <dbReference type="Proteomes" id="UP000295601"/>
    </source>
</evidence>
<dbReference type="GO" id="GO:0016491">
    <property type="term" value="F:oxidoreductase activity"/>
    <property type="evidence" value="ECO:0007669"/>
    <property type="project" value="InterPro"/>
</dbReference>
<feature type="compositionally biased region" description="Basic residues" evidence="1">
    <location>
        <begin position="1"/>
        <end position="10"/>
    </location>
</feature>
<feature type="region of interest" description="Disordered" evidence="1">
    <location>
        <begin position="1"/>
        <end position="24"/>
    </location>
</feature>
<dbReference type="InterPro" id="IPR050464">
    <property type="entry name" value="Zeta_carotene_desat/Oxidored"/>
</dbReference>
<protein>
    <submittedName>
        <fullName evidence="3">Isorenieratene synthase</fullName>
    </submittedName>
</protein>
<comment type="caution">
    <text evidence="3">The sequence shown here is derived from an EMBL/GenBank/DDBJ whole genome shotgun (WGS) entry which is preliminary data.</text>
</comment>
<feature type="region of interest" description="Disordered" evidence="1">
    <location>
        <begin position="267"/>
        <end position="297"/>
    </location>
</feature>